<dbReference type="InterPro" id="IPR019199">
    <property type="entry name" value="Virulence_VapD/CRISPR_Cas2"/>
</dbReference>
<dbReference type="HAMAP" id="MF_01471">
    <property type="entry name" value="Cas2"/>
    <property type="match status" value="1"/>
</dbReference>
<dbReference type="GO" id="GO:0016787">
    <property type="term" value="F:hydrolase activity"/>
    <property type="evidence" value="ECO:0007669"/>
    <property type="project" value="UniProtKB-KW"/>
</dbReference>
<dbReference type="RefSeq" id="WP_005867670.1">
    <property type="nucleotide sequence ID" value="NZ_AKFS01000033.1"/>
</dbReference>
<sequence length="106" mass="12222">MADDAMWCLVMFDLPVATKKERREAARFRNDLLDWGFSMVQLSVYVKFWPTGGQDMTTIRAIKRELPEGGQVRVVSITDRQWATGLRFDQAKPVKQQGAPEQLMIF</sequence>
<comment type="cofactor">
    <cofactor evidence="1 9">
        <name>Mg(2+)</name>
        <dbReference type="ChEBI" id="CHEBI:18420"/>
    </cofactor>
</comment>
<dbReference type="EMBL" id="AKFS01000033">
    <property type="protein sequence ID" value="EJF50628.1"/>
    <property type="molecule type" value="Genomic_DNA"/>
</dbReference>
<comment type="similarity">
    <text evidence="2 9">Belongs to the CRISPR-associated endoribonuclease Cas2 protein family.</text>
</comment>
<dbReference type="GO" id="GO:0004521">
    <property type="term" value="F:RNA endonuclease activity"/>
    <property type="evidence" value="ECO:0007669"/>
    <property type="project" value="InterPro"/>
</dbReference>
<evidence type="ECO:0000256" key="5">
    <source>
        <dbReference type="ARBA" id="ARBA00022759"/>
    </source>
</evidence>
<dbReference type="SUPFAM" id="SSF143430">
    <property type="entry name" value="TTP0101/SSO1404-like"/>
    <property type="match status" value="1"/>
</dbReference>
<dbReference type="GO" id="GO:0046872">
    <property type="term" value="F:metal ion binding"/>
    <property type="evidence" value="ECO:0007669"/>
    <property type="project" value="UniProtKB-UniRule"/>
</dbReference>
<evidence type="ECO:0000256" key="9">
    <source>
        <dbReference type="HAMAP-Rule" id="MF_01471"/>
    </source>
</evidence>
<gene>
    <name evidence="9 10" type="primary">cas2</name>
    <name evidence="10" type="ORF">HMPREF1317_1959</name>
</gene>
<dbReference type="AlphaFoldDB" id="J1HXP5"/>
<dbReference type="GO" id="GO:0043571">
    <property type="term" value="P:maintenance of CRISPR repeat elements"/>
    <property type="evidence" value="ECO:0007669"/>
    <property type="project" value="UniProtKB-UniRule"/>
</dbReference>
<organism evidence="10 11">
    <name type="scientific">Schaalia georgiae F0490</name>
    <dbReference type="NCBI Taxonomy" id="1125717"/>
    <lineage>
        <taxon>Bacteria</taxon>
        <taxon>Bacillati</taxon>
        <taxon>Actinomycetota</taxon>
        <taxon>Actinomycetes</taxon>
        <taxon>Actinomycetales</taxon>
        <taxon>Actinomycetaceae</taxon>
        <taxon>Schaalia</taxon>
    </lineage>
</organism>
<comment type="function">
    <text evidence="9">CRISPR (clustered regularly interspaced short palindromic repeat), is an adaptive immune system that provides protection against mobile genetic elements (viruses, transposable elements and conjugative plasmids). CRISPR clusters contain sequences complementary to antecedent mobile elements and target invading nucleic acids. CRISPR clusters are transcribed and processed into CRISPR RNA (crRNA). Functions as a ssRNA-specific endoribonuclease. Involved in the integration of spacer DNA into the CRISPR cassette.</text>
</comment>
<dbReference type="NCBIfam" id="TIGR01573">
    <property type="entry name" value="cas2"/>
    <property type="match status" value="1"/>
</dbReference>
<evidence type="ECO:0000256" key="7">
    <source>
        <dbReference type="ARBA" id="ARBA00022842"/>
    </source>
</evidence>
<dbReference type="InterPro" id="IPR021127">
    <property type="entry name" value="CRISPR_associated_Cas2"/>
</dbReference>
<dbReference type="Proteomes" id="UP000004578">
    <property type="component" value="Unassembled WGS sequence"/>
</dbReference>
<keyword evidence="4 9" id="KW-0479">Metal-binding</keyword>
<evidence type="ECO:0000256" key="2">
    <source>
        <dbReference type="ARBA" id="ARBA00009959"/>
    </source>
</evidence>
<comment type="subunit">
    <text evidence="9">Homodimer, forms a heterotetramer with a Cas1 homodimer.</text>
</comment>
<name>J1HXP5_9ACTO</name>
<evidence type="ECO:0000256" key="1">
    <source>
        <dbReference type="ARBA" id="ARBA00001946"/>
    </source>
</evidence>
<dbReference type="GO" id="GO:0051607">
    <property type="term" value="P:defense response to virus"/>
    <property type="evidence" value="ECO:0007669"/>
    <property type="project" value="UniProtKB-UniRule"/>
</dbReference>
<dbReference type="Pfam" id="PF09827">
    <property type="entry name" value="CRISPR_Cas2"/>
    <property type="match status" value="1"/>
</dbReference>
<accession>J1HXP5</accession>
<keyword evidence="6 9" id="KW-0378">Hydrolase</keyword>
<proteinExistence type="inferred from homology"/>
<reference evidence="10 11" key="1">
    <citation type="submission" date="2012-05" db="EMBL/GenBank/DDBJ databases">
        <authorList>
            <person name="Harkins D.M."/>
            <person name="Madupu R."/>
            <person name="Durkin A.S."/>
            <person name="Torralba M."/>
            <person name="Methe B."/>
            <person name="Sutton G.G."/>
            <person name="Nelson K.E."/>
        </authorList>
    </citation>
    <scope>NUCLEOTIDE SEQUENCE [LARGE SCALE GENOMIC DNA]</scope>
    <source>
        <strain evidence="10 11">F0490</strain>
    </source>
</reference>
<evidence type="ECO:0000256" key="6">
    <source>
        <dbReference type="ARBA" id="ARBA00022801"/>
    </source>
</evidence>
<keyword evidence="7 9" id="KW-0460">Magnesium</keyword>
<protein>
    <recommendedName>
        <fullName evidence="9">CRISPR-associated endoribonuclease Cas2</fullName>
        <ecNumber evidence="9">3.1.-.-</ecNumber>
    </recommendedName>
</protein>
<dbReference type="OrthoDB" id="9791737at2"/>
<comment type="caution">
    <text evidence="10">The sequence shown here is derived from an EMBL/GenBank/DDBJ whole genome shotgun (WGS) entry which is preliminary data.</text>
</comment>
<dbReference type="EC" id="3.1.-.-" evidence="9"/>
<keyword evidence="8 9" id="KW-0051">Antiviral defense</keyword>
<keyword evidence="11" id="KW-1185">Reference proteome</keyword>
<dbReference type="PATRIC" id="fig|1125717.3.peg.213"/>
<keyword evidence="3 9" id="KW-0540">Nuclease</keyword>
<evidence type="ECO:0000256" key="8">
    <source>
        <dbReference type="ARBA" id="ARBA00023118"/>
    </source>
</evidence>
<feature type="binding site" evidence="9">
    <location>
        <position position="13"/>
    </location>
    <ligand>
        <name>Mg(2+)</name>
        <dbReference type="ChEBI" id="CHEBI:18420"/>
        <note>catalytic</note>
    </ligand>
</feature>
<evidence type="ECO:0000256" key="3">
    <source>
        <dbReference type="ARBA" id="ARBA00022722"/>
    </source>
</evidence>
<keyword evidence="5 9" id="KW-0255">Endonuclease</keyword>
<evidence type="ECO:0000313" key="10">
    <source>
        <dbReference type="EMBL" id="EJF50628.1"/>
    </source>
</evidence>
<evidence type="ECO:0000313" key="11">
    <source>
        <dbReference type="Proteomes" id="UP000004578"/>
    </source>
</evidence>
<evidence type="ECO:0000256" key="4">
    <source>
        <dbReference type="ARBA" id="ARBA00022723"/>
    </source>
</evidence>